<organism evidence="4">
    <name type="scientific">Schistocephalus solidus</name>
    <name type="common">Tapeworm</name>
    <dbReference type="NCBI Taxonomy" id="70667"/>
    <lineage>
        <taxon>Eukaryota</taxon>
        <taxon>Metazoa</taxon>
        <taxon>Spiralia</taxon>
        <taxon>Lophotrochozoa</taxon>
        <taxon>Platyhelminthes</taxon>
        <taxon>Cestoda</taxon>
        <taxon>Eucestoda</taxon>
        <taxon>Diphyllobothriidea</taxon>
        <taxon>Diphyllobothriidae</taxon>
        <taxon>Schistocephalus</taxon>
    </lineage>
</organism>
<evidence type="ECO:0000313" key="2">
    <source>
        <dbReference type="EMBL" id="VDL95026.1"/>
    </source>
</evidence>
<proteinExistence type="predicted"/>
<dbReference type="AlphaFoldDB" id="A0A183SWP3"/>
<reference evidence="4" key="1">
    <citation type="submission" date="2016-06" db="UniProtKB">
        <authorList>
            <consortium name="WormBaseParasite"/>
        </authorList>
    </citation>
    <scope>IDENTIFICATION</scope>
</reference>
<dbReference type="WBParaSite" id="SSLN_0000897801-mRNA-1">
    <property type="protein sequence ID" value="SSLN_0000897801-mRNA-1"/>
    <property type="gene ID" value="SSLN_0000897801"/>
</dbReference>
<feature type="compositionally biased region" description="Basic and acidic residues" evidence="1">
    <location>
        <begin position="37"/>
        <end position="49"/>
    </location>
</feature>
<dbReference type="Proteomes" id="UP000275846">
    <property type="component" value="Unassembled WGS sequence"/>
</dbReference>
<evidence type="ECO:0000313" key="4">
    <source>
        <dbReference type="WBParaSite" id="SSLN_0000897801-mRNA-1"/>
    </source>
</evidence>
<feature type="compositionally biased region" description="Basic and acidic residues" evidence="1">
    <location>
        <begin position="1"/>
        <end position="13"/>
    </location>
</feature>
<reference evidence="2 3" key="2">
    <citation type="submission" date="2018-11" db="EMBL/GenBank/DDBJ databases">
        <authorList>
            <consortium name="Pathogen Informatics"/>
        </authorList>
    </citation>
    <scope>NUCLEOTIDE SEQUENCE [LARGE SCALE GENOMIC DNA]</scope>
    <source>
        <strain evidence="2 3">NST_G2</strain>
    </source>
</reference>
<evidence type="ECO:0000256" key="1">
    <source>
        <dbReference type="SAM" id="MobiDB-lite"/>
    </source>
</evidence>
<sequence length="158" mass="17444">MSGQGQEDRRWERVQVAGAAGAATRRTTTPSSDPTEWECHKGHIKKEPLQPDSQSVSQPLHTKHTDHVVRVIRQLATFQTTAFSTPCWFQARQIVYSAENALSRRPHSLPHPHNQTTVRAVQLSDAEVAAAAGDFLYVYNVYDLAAQPQASGFHSTGA</sequence>
<dbReference type="EMBL" id="UYSU01034766">
    <property type="protein sequence ID" value="VDL95026.1"/>
    <property type="molecule type" value="Genomic_DNA"/>
</dbReference>
<feature type="compositionally biased region" description="Low complexity" evidence="1">
    <location>
        <begin position="17"/>
        <end position="29"/>
    </location>
</feature>
<feature type="compositionally biased region" description="Polar residues" evidence="1">
    <location>
        <begin position="51"/>
        <end position="60"/>
    </location>
</feature>
<accession>A0A183SWP3</accession>
<gene>
    <name evidence="2" type="ORF">SSLN_LOCUS8641</name>
</gene>
<protein>
    <submittedName>
        <fullName evidence="4">BAH domain-containing protein</fullName>
    </submittedName>
</protein>
<keyword evidence="3" id="KW-1185">Reference proteome</keyword>
<feature type="region of interest" description="Disordered" evidence="1">
    <location>
        <begin position="1"/>
        <end position="62"/>
    </location>
</feature>
<name>A0A183SWP3_SCHSO</name>
<evidence type="ECO:0000313" key="3">
    <source>
        <dbReference type="Proteomes" id="UP000275846"/>
    </source>
</evidence>